<name>A0A418YYM7_9SPHN</name>
<dbReference type="PROSITE" id="PS51318">
    <property type="entry name" value="TAT"/>
    <property type="match status" value="1"/>
</dbReference>
<dbReference type="GO" id="GO:0016787">
    <property type="term" value="F:hydrolase activity"/>
    <property type="evidence" value="ECO:0007669"/>
    <property type="project" value="UniProtKB-KW"/>
</dbReference>
<dbReference type="RefSeq" id="WP_119743681.1">
    <property type="nucleotide sequence ID" value="NZ_QVRA01000001.1"/>
</dbReference>
<feature type="domain" description="BD-FAE-like" evidence="3">
    <location>
        <begin position="98"/>
        <end position="284"/>
    </location>
</feature>
<dbReference type="SUPFAM" id="SSF53474">
    <property type="entry name" value="alpha/beta-Hydrolases"/>
    <property type="match status" value="1"/>
</dbReference>
<dbReference type="OrthoDB" id="9771666at2"/>
<evidence type="ECO:0000256" key="2">
    <source>
        <dbReference type="SAM" id="SignalP"/>
    </source>
</evidence>
<dbReference type="InterPro" id="IPR029058">
    <property type="entry name" value="AB_hydrolase_fold"/>
</dbReference>
<accession>A0A418YYM7</accession>
<feature type="signal peptide" evidence="2">
    <location>
        <begin position="1"/>
        <end position="30"/>
    </location>
</feature>
<keyword evidence="1 4" id="KW-0378">Hydrolase</keyword>
<dbReference type="Proteomes" id="UP000283469">
    <property type="component" value="Unassembled WGS sequence"/>
</dbReference>
<evidence type="ECO:0000256" key="1">
    <source>
        <dbReference type="ARBA" id="ARBA00022801"/>
    </source>
</evidence>
<evidence type="ECO:0000259" key="3">
    <source>
        <dbReference type="Pfam" id="PF20434"/>
    </source>
</evidence>
<dbReference type="EMBL" id="QVRA01000001">
    <property type="protein sequence ID" value="RJG57960.1"/>
    <property type="molecule type" value="Genomic_DNA"/>
</dbReference>
<sequence length="330" mass="34957">MTAIDRRTLISGALAGAALAPTLAPTLAQAQAVPLPPGFVRFPIWPGKAPGGDHVTVTEAETLRRPDGGPHDSLFTHVTTPTLTLVRPESVGAQPNGAAILLIPGGGYSRVALGHEGYTVARRFADAGYACYSLLYRLPADGWAAGPQAPLQDAQRALRLVRALAPREHYDANRVGVIGFSAGGHLAAWLTSRTPEQTYMPIDASDREPVKAAIAAYMYPVIQMEGAFVHQGSRTQLLGPTPSPEMMRAYSLDQNVSAQTPPVFMAHALDDKVVPPENSLAMLASLRATGIPTEAHLFESGGHGFGLIAPPAAPAPWPDLFLHFAKRHGL</sequence>
<feature type="chain" id="PRO_5019356874" evidence="2">
    <location>
        <begin position="31"/>
        <end position="330"/>
    </location>
</feature>
<keyword evidence="2" id="KW-0732">Signal</keyword>
<evidence type="ECO:0000313" key="5">
    <source>
        <dbReference type="Proteomes" id="UP000283469"/>
    </source>
</evidence>
<dbReference type="InterPro" id="IPR049492">
    <property type="entry name" value="BD-FAE-like_dom"/>
</dbReference>
<dbReference type="InterPro" id="IPR050300">
    <property type="entry name" value="GDXG_lipolytic_enzyme"/>
</dbReference>
<organism evidence="4 5">
    <name type="scientific">Sphingobium terrigena</name>
    <dbReference type="NCBI Taxonomy" id="2304063"/>
    <lineage>
        <taxon>Bacteria</taxon>
        <taxon>Pseudomonadati</taxon>
        <taxon>Pseudomonadota</taxon>
        <taxon>Alphaproteobacteria</taxon>
        <taxon>Sphingomonadales</taxon>
        <taxon>Sphingomonadaceae</taxon>
        <taxon>Sphingobium</taxon>
    </lineage>
</organism>
<dbReference type="PANTHER" id="PTHR48081:SF6">
    <property type="entry name" value="PEPTIDASE S9 PROLYL OLIGOPEPTIDASE CATALYTIC DOMAIN-CONTAINING PROTEIN"/>
    <property type="match status" value="1"/>
</dbReference>
<keyword evidence="5" id="KW-1185">Reference proteome</keyword>
<reference evidence="4 5" key="1">
    <citation type="submission" date="2018-08" db="EMBL/GenBank/DDBJ databases">
        <title>Sphingobium sp. EO9.</title>
        <authorList>
            <person name="Park Y."/>
            <person name="Kim K.H."/>
            <person name="Jeon C.O."/>
        </authorList>
    </citation>
    <scope>NUCLEOTIDE SEQUENCE [LARGE SCALE GENOMIC DNA]</scope>
    <source>
        <strain evidence="4 5">EO9</strain>
    </source>
</reference>
<dbReference type="PANTHER" id="PTHR48081">
    <property type="entry name" value="AB HYDROLASE SUPERFAMILY PROTEIN C4A8.06C"/>
    <property type="match status" value="1"/>
</dbReference>
<dbReference type="Pfam" id="PF20434">
    <property type="entry name" value="BD-FAE"/>
    <property type="match status" value="1"/>
</dbReference>
<proteinExistence type="predicted"/>
<comment type="caution">
    <text evidence="4">The sequence shown here is derived from an EMBL/GenBank/DDBJ whole genome shotgun (WGS) entry which is preliminary data.</text>
</comment>
<protein>
    <submittedName>
        <fullName evidence="4">Alpha/beta hydrolase</fullName>
    </submittedName>
</protein>
<gene>
    <name evidence="4" type="ORF">D0Z70_01810</name>
</gene>
<evidence type="ECO:0000313" key="4">
    <source>
        <dbReference type="EMBL" id="RJG57960.1"/>
    </source>
</evidence>
<dbReference type="InterPro" id="IPR006311">
    <property type="entry name" value="TAT_signal"/>
</dbReference>
<dbReference type="AlphaFoldDB" id="A0A418YYM7"/>
<dbReference type="Gene3D" id="3.40.50.1820">
    <property type="entry name" value="alpha/beta hydrolase"/>
    <property type="match status" value="1"/>
</dbReference>